<dbReference type="Gene3D" id="3.30.479.30">
    <property type="entry name" value="Band 7 domain"/>
    <property type="match status" value="1"/>
</dbReference>
<dbReference type="STRING" id="284592.Q6BWG8"/>
<dbReference type="CDD" id="cd08829">
    <property type="entry name" value="SPFH_paraslipin"/>
    <property type="match status" value="1"/>
</dbReference>
<evidence type="ECO:0000256" key="1">
    <source>
        <dbReference type="ARBA" id="ARBA00004173"/>
    </source>
</evidence>
<dbReference type="AlphaFoldDB" id="Q6BWG8"/>
<organism evidence="5 6">
    <name type="scientific">Debaryomyces hansenii (strain ATCC 36239 / CBS 767 / BCRC 21394 / JCM 1990 / NBRC 0083 / IGC 2968)</name>
    <name type="common">Yeast</name>
    <name type="synonym">Torulaspora hansenii</name>
    <dbReference type="NCBI Taxonomy" id="284592"/>
    <lineage>
        <taxon>Eukaryota</taxon>
        <taxon>Fungi</taxon>
        <taxon>Dikarya</taxon>
        <taxon>Ascomycota</taxon>
        <taxon>Saccharomycotina</taxon>
        <taxon>Pichiomycetes</taxon>
        <taxon>Debaryomycetaceae</taxon>
        <taxon>Debaryomyces</taxon>
    </lineage>
</organism>
<comment type="subcellular location">
    <subcellularLocation>
        <location evidence="1">Mitochondrion</location>
    </subcellularLocation>
</comment>
<gene>
    <name evidence="5" type="ordered locus">DEHA2B11462g</name>
</gene>
<dbReference type="InterPro" id="IPR001107">
    <property type="entry name" value="Band_7"/>
</dbReference>
<keyword evidence="6" id="KW-1185">Reference proteome</keyword>
<dbReference type="PANTHER" id="PTHR43327:SF10">
    <property type="entry name" value="STOMATIN-LIKE PROTEIN 2, MITOCHONDRIAL"/>
    <property type="match status" value="1"/>
</dbReference>
<proteinExistence type="inferred from homology"/>
<dbReference type="Proteomes" id="UP000000599">
    <property type="component" value="Chromosome B"/>
</dbReference>
<evidence type="ECO:0000259" key="4">
    <source>
        <dbReference type="SMART" id="SM00244"/>
    </source>
</evidence>
<keyword evidence="3" id="KW-0496">Mitochondrion</keyword>
<dbReference type="SMART" id="SM00244">
    <property type="entry name" value="PHB"/>
    <property type="match status" value="1"/>
</dbReference>
<evidence type="ECO:0000313" key="6">
    <source>
        <dbReference type="Proteomes" id="UP000000599"/>
    </source>
</evidence>
<feature type="domain" description="Band 7" evidence="4">
    <location>
        <begin position="51"/>
        <end position="209"/>
    </location>
</feature>
<reference evidence="5 6" key="1">
    <citation type="journal article" date="2004" name="Nature">
        <title>Genome evolution in yeasts.</title>
        <authorList>
            <consortium name="Genolevures"/>
            <person name="Dujon B."/>
            <person name="Sherman D."/>
            <person name="Fischer G."/>
            <person name="Durrens P."/>
            <person name="Casaregola S."/>
            <person name="Lafontaine I."/>
            <person name="de Montigny J."/>
            <person name="Marck C."/>
            <person name="Neuveglise C."/>
            <person name="Talla E."/>
            <person name="Goffard N."/>
            <person name="Frangeul L."/>
            <person name="Aigle M."/>
            <person name="Anthouard V."/>
            <person name="Babour A."/>
            <person name="Barbe V."/>
            <person name="Barnay S."/>
            <person name="Blanchin S."/>
            <person name="Beckerich J.M."/>
            <person name="Beyne E."/>
            <person name="Bleykasten C."/>
            <person name="Boisrame A."/>
            <person name="Boyer J."/>
            <person name="Cattolico L."/>
            <person name="Confanioleri F."/>
            <person name="de Daruvar A."/>
            <person name="Despons L."/>
            <person name="Fabre E."/>
            <person name="Fairhead C."/>
            <person name="Ferry-Dumazet H."/>
            <person name="Groppi A."/>
            <person name="Hantraye F."/>
            <person name="Hennequin C."/>
            <person name="Jauniaux N."/>
            <person name="Joyet P."/>
            <person name="Kachouri R."/>
            <person name="Kerrest A."/>
            <person name="Koszul R."/>
            <person name="Lemaire M."/>
            <person name="Lesur I."/>
            <person name="Ma L."/>
            <person name="Muller H."/>
            <person name="Nicaud J.M."/>
            <person name="Nikolski M."/>
            <person name="Oztas S."/>
            <person name="Ozier-Kalogeropoulos O."/>
            <person name="Pellenz S."/>
            <person name="Potier S."/>
            <person name="Richard G.F."/>
            <person name="Straub M.L."/>
            <person name="Suleau A."/>
            <person name="Swennene D."/>
            <person name="Tekaia F."/>
            <person name="Wesolowski-Louvel M."/>
            <person name="Westhof E."/>
            <person name="Wirth B."/>
            <person name="Zeniou-Meyer M."/>
            <person name="Zivanovic I."/>
            <person name="Bolotin-Fukuhara M."/>
            <person name="Thierry A."/>
            <person name="Bouchier C."/>
            <person name="Caudron B."/>
            <person name="Scarpelli C."/>
            <person name="Gaillardin C."/>
            <person name="Weissenbach J."/>
            <person name="Wincker P."/>
            <person name="Souciet J.L."/>
        </authorList>
    </citation>
    <scope>NUCLEOTIDE SEQUENCE [LARGE SCALE GENOMIC DNA]</scope>
    <source>
        <strain evidence="6">ATCC 36239 / CBS 767 / BCRC 21394 / JCM 1990 / NBRC 0083 / IGC 2968</strain>
    </source>
</reference>
<dbReference type="KEGG" id="dha:DEHA2B11462g"/>
<sequence>MLTRQTVINSNRLIATRRLANLQNVRRFTNNPSNFQPSLSFFQKERLPANTIVKFVPQQTAWVVERMGKFNRVLSPGIAFLIPVLDKITYVQSLKESAIEIPSQNAITADNVSLEMDGILYVKVNDPYKASYGVEDFKFAISQLAQTTMRSEIGSLTLDSVLKERQALNLNINRAINEASKEWGVECLRYEIRDIHPPQNVLEAMHRQVSAERSKRAEILESEGTRQSRINIAEGEKQSVILSSEANKQEKINMAKGEAESILLNAEATAEGLKKVATAIKETPGGEQAVSLQVAQEYVKQFGKLAKESNTVVIPSNMGDMGNWMASGLSIYNSLNKQIDNEKK</sequence>
<dbReference type="GO" id="GO:0007005">
    <property type="term" value="P:mitochondrion organization"/>
    <property type="evidence" value="ECO:0007669"/>
    <property type="project" value="TreeGrafter"/>
</dbReference>
<name>Q6BWG8_DEBHA</name>
<protein>
    <submittedName>
        <fullName evidence="5">DEHA2B11462p</fullName>
    </submittedName>
</protein>
<evidence type="ECO:0000256" key="3">
    <source>
        <dbReference type="ARBA" id="ARBA00023128"/>
    </source>
</evidence>
<dbReference type="InParanoid" id="Q6BWG8"/>
<accession>Q6BWG8</accession>
<dbReference type="InterPro" id="IPR032435">
    <property type="entry name" value="STML2-like_C"/>
</dbReference>
<dbReference type="OrthoDB" id="434619at2759"/>
<evidence type="ECO:0000256" key="2">
    <source>
        <dbReference type="ARBA" id="ARBA00008164"/>
    </source>
</evidence>
<dbReference type="EMBL" id="CR382134">
    <property type="protein sequence ID" value="CAG85455.1"/>
    <property type="molecule type" value="Genomic_DNA"/>
</dbReference>
<dbReference type="InterPro" id="IPR001972">
    <property type="entry name" value="Stomatin_HflK_fam"/>
</dbReference>
<dbReference type="eggNOG" id="KOG2620">
    <property type="taxonomic scope" value="Eukaryota"/>
</dbReference>
<dbReference type="GeneID" id="2913386"/>
<dbReference type="VEuPathDB" id="FungiDB:DEHA2B11462g"/>
<dbReference type="InterPro" id="IPR036013">
    <property type="entry name" value="Band_7/SPFH_dom_sf"/>
</dbReference>
<dbReference type="InterPro" id="IPR050710">
    <property type="entry name" value="Band7/mec-2_domain"/>
</dbReference>
<dbReference type="Pfam" id="PF16200">
    <property type="entry name" value="Band_7_C"/>
    <property type="match status" value="1"/>
</dbReference>
<dbReference type="GO" id="GO:0005886">
    <property type="term" value="C:plasma membrane"/>
    <property type="evidence" value="ECO:0007669"/>
    <property type="project" value="UniProtKB-ARBA"/>
</dbReference>
<dbReference type="Pfam" id="PF01145">
    <property type="entry name" value="Band_7"/>
    <property type="match status" value="1"/>
</dbReference>
<comment type="similarity">
    <text evidence="2">Belongs to the band 7/mec-2 family.</text>
</comment>
<dbReference type="HOGENOM" id="CLU_024949_1_0_1"/>
<dbReference type="FunFam" id="3.30.479.30:FF:000004">
    <property type="entry name" value="Putative membrane protease family, stomatin"/>
    <property type="match status" value="1"/>
</dbReference>
<dbReference type="OMA" id="YLQMLPK"/>
<dbReference type="GO" id="GO:0005739">
    <property type="term" value="C:mitochondrion"/>
    <property type="evidence" value="ECO:0007669"/>
    <property type="project" value="UniProtKB-SubCell"/>
</dbReference>
<dbReference type="GO" id="GO:0098552">
    <property type="term" value="C:side of membrane"/>
    <property type="evidence" value="ECO:0007669"/>
    <property type="project" value="UniProtKB-ARBA"/>
</dbReference>
<dbReference type="SUPFAM" id="SSF117892">
    <property type="entry name" value="Band 7/SPFH domain"/>
    <property type="match status" value="1"/>
</dbReference>
<dbReference type="PRINTS" id="PR00721">
    <property type="entry name" value="STOMATIN"/>
</dbReference>
<dbReference type="RefSeq" id="XP_457451.1">
    <property type="nucleotide sequence ID" value="XM_457451.1"/>
</dbReference>
<evidence type="ECO:0000313" key="5">
    <source>
        <dbReference type="EMBL" id="CAG85455.1"/>
    </source>
</evidence>
<dbReference type="PANTHER" id="PTHR43327">
    <property type="entry name" value="STOMATIN-LIKE PROTEIN 2, MITOCHONDRIAL"/>
    <property type="match status" value="1"/>
</dbReference>